<sequence length="73" mass="8060">MPASLLLALLAPAQTPVEWVANLLTYQNPHQSVVVVLGNNTSADQTVRLQLGKQFIVPQLKPHFFNTLLVKAR</sequence>
<feature type="domain" description="Glycosyl hydrolase family 30 beta sandwich" evidence="1">
    <location>
        <begin position="25"/>
        <end position="54"/>
    </location>
</feature>
<evidence type="ECO:0000259" key="1">
    <source>
        <dbReference type="Pfam" id="PF17189"/>
    </source>
</evidence>
<name>A0ABY4GD37_9BACT</name>
<dbReference type="InterPro" id="IPR013780">
    <property type="entry name" value="Glyco_hydro_b"/>
</dbReference>
<dbReference type="RefSeq" id="WP_245126425.1">
    <property type="nucleotide sequence ID" value="NZ_CP095063.1"/>
</dbReference>
<organism evidence="2 3">
    <name type="scientific">Hymenobacter volaticus</name>
    <dbReference type="NCBI Taxonomy" id="2932254"/>
    <lineage>
        <taxon>Bacteria</taxon>
        <taxon>Pseudomonadati</taxon>
        <taxon>Bacteroidota</taxon>
        <taxon>Cytophagia</taxon>
        <taxon>Cytophagales</taxon>
        <taxon>Hymenobacteraceae</taxon>
        <taxon>Hymenobacter</taxon>
    </lineage>
</organism>
<reference evidence="2" key="1">
    <citation type="submission" date="2022-04" db="EMBL/GenBank/DDBJ databases">
        <title>Hymenobacter sp. isolated from the air.</title>
        <authorList>
            <person name="Won M."/>
            <person name="Lee C.-M."/>
            <person name="Woen H.-Y."/>
            <person name="Kwon S.-W."/>
        </authorList>
    </citation>
    <scope>NUCLEOTIDE SEQUENCE</scope>
    <source>
        <strain evidence="2">5420S-77</strain>
        <plasmid evidence="2">unnamed2</plasmid>
    </source>
</reference>
<keyword evidence="2" id="KW-0614">Plasmid</keyword>
<evidence type="ECO:0000313" key="2">
    <source>
        <dbReference type="EMBL" id="UOQ68835.1"/>
    </source>
</evidence>
<protein>
    <recommendedName>
        <fullName evidence="1">Glycosyl hydrolase family 30 beta sandwich domain-containing protein</fullName>
    </recommendedName>
</protein>
<evidence type="ECO:0000313" key="3">
    <source>
        <dbReference type="Proteomes" id="UP000830401"/>
    </source>
</evidence>
<geneLocation type="plasmid" evidence="2 3">
    <name>unnamed2</name>
</geneLocation>
<dbReference type="Proteomes" id="UP000830401">
    <property type="component" value="Plasmid unnamed2"/>
</dbReference>
<dbReference type="EMBL" id="CP095063">
    <property type="protein sequence ID" value="UOQ68835.1"/>
    <property type="molecule type" value="Genomic_DNA"/>
</dbReference>
<dbReference type="InterPro" id="IPR033452">
    <property type="entry name" value="GH30_C"/>
</dbReference>
<gene>
    <name evidence="2" type="ORF">MUN86_25550</name>
</gene>
<keyword evidence="3" id="KW-1185">Reference proteome</keyword>
<proteinExistence type="predicted"/>
<accession>A0ABY4GD37</accession>
<dbReference type="Gene3D" id="2.60.40.1180">
    <property type="entry name" value="Golgi alpha-mannosidase II"/>
    <property type="match status" value="1"/>
</dbReference>
<dbReference type="Pfam" id="PF17189">
    <property type="entry name" value="Glyco_hydro_30C"/>
    <property type="match status" value="1"/>
</dbReference>